<dbReference type="InterPro" id="IPR012337">
    <property type="entry name" value="RNaseH-like_sf"/>
</dbReference>
<dbReference type="OrthoDB" id="2282351at2759"/>
<name>A0A8H7UPJ7_9FUNG</name>
<keyword evidence="3" id="KW-1185">Reference proteome</keyword>
<feature type="region of interest" description="Disordered" evidence="1">
    <location>
        <begin position="301"/>
        <end position="321"/>
    </location>
</feature>
<dbReference type="EMBL" id="JAEPRD010000216">
    <property type="protein sequence ID" value="KAG2193791.1"/>
    <property type="molecule type" value="Genomic_DNA"/>
</dbReference>
<evidence type="ECO:0000313" key="2">
    <source>
        <dbReference type="EMBL" id="KAG2193791.1"/>
    </source>
</evidence>
<dbReference type="GO" id="GO:0003676">
    <property type="term" value="F:nucleic acid binding"/>
    <property type="evidence" value="ECO:0007669"/>
    <property type="project" value="InterPro"/>
</dbReference>
<comment type="caution">
    <text evidence="2">The sequence shown here is derived from an EMBL/GenBank/DDBJ whole genome shotgun (WGS) entry which is preliminary data.</text>
</comment>
<evidence type="ECO:0000256" key="1">
    <source>
        <dbReference type="SAM" id="MobiDB-lite"/>
    </source>
</evidence>
<dbReference type="SUPFAM" id="SSF53098">
    <property type="entry name" value="Ribonuclease H-like"/>
    <property type="match status" value="1"/>
</dbReference>
<proteinExistence type="predicted"/>
<evidence type="ECO:0000313" key="3">
    <source>
        <dbReference type="Proteomes" id="UP000603453"/>
    </source>
</evidence>
<dbReference type="Gene3D" id="3.30.420.10">
    <property type="entry name" value="Ribonuclease H-like superfamily/Ribonuclease H"/>
    <property type="match status" value="1"/>
</dbReference>
<dbReference type="Proteomes" id="UP000603453">
    <property type="component" value="Unassembled WGS sequence"/>
</dbReference>
<sequence>MGKVNSVSTFVGLFTVLDEYGEIRMQLLVPSKSHSCFRPSFDKMMESYWKYNSDMPQVAYTANVTADRNFLEGVIPSLTENVVHVRASQTELIIRNNPYSIYPVATIPVDVSVTVLETQQDKIQPVTIFWIWSAVQVKVYMLSSSPVSVALVQIYHGHSVYLLRTYTFNTVTFPEKLRQLIESPRINMVGRQISGDLRKFVQYNITNAPIPVDIALYASSADRAFPAALGYLRDVLLEDSAVANSDQLLYPGSQYLIGMEVVKVLIPGEPSFIISVNRANLLTASEHNYLLSLVQSDSPAPTDQDVDIPDSSTSLNKSPPVPSRVLKDALLADPKFIFDLVRRYIPPPDELYPMVKLVFDKYKNRLCSRSGLPLFADKAVATSNRILEEIRQGNVSDIVGGPALYTEIGVDQNGLMRYRCSRGTSSVEGSVHLNIIKKFASYNAGPRLTDAVLSDYRLYHNISVALHVMARFITGIFHHGYLRQLTLHVQTREIFGITKLPLELARKYEMQTLD</sequence>
<gene>
    <name evidence="2" type="ORF">INT47_009933</name>
</gene>
<dbReference type="AlphaFoldDB" id="A0A8H7UPJ7"/>
<dbReference type="InterPro" id="IPR036397">
    <property type="entry name" value="RNaseH_sf"/>
</dbReference>
<organism evidence="2 3">
    <name type="scientific">Mucor saturninus</name>
    <dbReference type="NCBI Taxonomy" id="64648"/>
    <lineage>
        <taxon>Eukaryota</taxon>
        <taxon>Fungi</taxon>
        <taxon>Fungi incertae sedis</taxon>
        <taxon>Mucoromycota</taxon>
        <taxon>Mucoromycotina</taxon>
        <taxon>Mucoromycetes</taxon>
        <taxon>Mucorales</taxon>
        <taxon>Mucorineae</taxon>
        <taxon>Mucoraceae</taxon>
        <taxon>Mucor</taxon>
    </lineage>
</organism>
<protein>
    <submittedName>
        <fullName evidence="2">Uncharacterized protein</fullName>
    </submittedName>
</protein>
<accession>A0A8H7UPJ7</accession>
<reference evidence="2" key="1">
    <citation type="submission" date="2020-12" db="EMBL/GenBank/DDBJ databases">
        <title>Metabolic potential, ecology and presence of endohyphal bacteria is reflected in genomic diversity of Mucoromycotina.</title>
        <authorList>
            <person name="Muszewska A."/>
            <person name="Okrasinska A."/>
            <person name="Steczkiewicz K."/>
            <person name="Drgas O."/>
            <person name="Orlowska M."/>
            <person name="Perlinska-Lenart U."/>
            <person name="Aleksandrzak-Piekarczyk T."/>
            <person name="Szatraj K."/>
            <person name="Zielenkiewicz U."/>
            <person name="Pilsyk S."/>
            <person name="Malc E."/>
            <person name="Mieczkowski P."/>
            <person name="Kruszewska J.S."/>
            <person name="Biernat P."/>
            <person name="Pawlowska J."/>
        </authorList>
    </citation>
    <scope>NUCLEOTIDE SEQUENCE</scope>
    <source>
        <strain evidence="2">WA0000017839</strain>
    </source>
</reference>